<dbReference type="AlphaFoldDB" id="A0AAN7UBG6"/>
<gene>
    <name evidence="1" type="ORF">RRF57_001420</name>
</gene>
<comment type="caution">
    <text evidence="1">The sequence shown here is derived from an EMBL/GenBank/DDBJ whole genome shotgun (WGS) entry which is preliminary data.</text>
</comment>
<reference evidence="1 2" key="1">
    <citation type="submission" date="2023-10" db="EMBL/GenBank/DDBJ databases">
        <title>Draft genome sequence of Xylaria bambusicola isolate GMP-LS, the root and basal stem rot pathogen of sugarcane in Indonesia.</title>
        <authorList>
            <person name="Selvaraj P."/>
            <person name="Muralishankar V."/>
            <person name="Muruganantham S."/>
            <person name="Sp S."/>
            <person name="Haryani S."/>
            <person name="Lau K.J.X."/>
            <person name="Naqvi N.I."/>
        </authorList>
    </citation>
    <scope>NUCLEOTIDE SEQUENCE [LARGE SCALE GENOMIC DNA]</scope>
    <source>
        <strain evidence="1">GMP-LS</strain>
    </source>
</reference>
<keyword evidence="2" id="KW-1185">Reference proteome</keyword>
<dbReference type="SUPFAM" id="SSF52540">
    <property type="entry name" value="P-loop containing nucleoside triphosphate hydrolases"/>
    <property type="match status" value="1"/>
</dbReference>
<dbReference type="Proteomes" id="UP001305414">
    <property type="component" value="Unassembled WGS sequence"/>
</dbReference>
<name>A0AAN7UBG6_9PEZI</name>
<protein>
    <submittedName>
        <fullName evidence="1">Uncharacterized protein</fullName>
    </submittedName>
</protein>
<evidence type="ECO:0000313" key="2">
    <source>
        <dbReference type="Proteomes" id="UP001305414"/>
    </source>
</evidence>
<organism evidence="1 2">
    <name type="scientific">Xylaria bambusicola</name>
    <dbReference type="NCBI Taxonomy" id="326684"/>
    <lineage>
        <taxon>Eukaryota</taxon>
        <taxon>Fungi</taxon>
        <taxon>Dikarya</taxon>
        <taxon>Ascomycota</taxon>
        <taxon>Pezizomycotina</taxon>
        <taxon>Sordariomycetes</taxon>
        <taxon>Xylariomycetidae</taxon>
        <taxon>Xylariales</taxon>
        <taxon>Xylariaceae</taxon>
        <taxon>Xylaria</taxon>
    </lineage>
</organism>
<accession>A0AAN7UBG6</accession>
<dbReference type="Gene3D" id="3.40.50.300">
    <property type="entry name" value="P-loop containing nucleotide triphosphate hydrolases"/>
    <property type="match status" value="1"/>
</dbReference>
<sequence length="552" mass="60635">MAVHVDICESTSLDLSSEDASNCEEQNDEIKNQQLSLLIQQTSLDELGEINTAPLFTAPILRHAQHLGASTSAAAFSQYGLLAGDARSLQETSSDDPRIFYNVATPASVFICGSQGSGKSHTLSCILENCLIQSDKLGSLPRPLTGIVFHYDDYASDSRVNPCEAAYLGSHPTISVRVLCSPTNIRAIKESYGQLQNVTVEALRLDQSDLNTRRMMELMVFDRAQPLYASVIQRILRDMRLSHQDKPGRFNYREFITKLEDEPLSADQKRGLRQRLDTLQSFMVAEQVKPFPWGMSKGNAVRAGTDWMPKVSYQYSCALLIAPIMLVFRLISDSKAGELIIIDLSCPCVTTSMACALFNICLSIFLAQDPSLGRVVALDEAHRYMGDTSDCEVLTNSLLAAIRFQRHLGARIIISTQEPTISPKLLDLCSITIVHRFSSPDWLNVLTKHLAGISKVSKLTNKVDNMGIDDDDGEANCGLRGIAVSLDDPILDLFSQIVELRTGEALVFAPSAIVSLERQGSKVTPRKLAHGVLRVVMRARITADGGRSIMAA</sequence>
<evidence type="ECO:0000313" key="1">
    <source>
        <dbReference type="EMBL" id="KAK5625704.1"/>
    </source>
</evidence>
<proteinExistence type="predicted"/>
<dbReference type="InterPro" id="IPR027417">
    <property type="entry name" value="P-loop_NTPase"/>
</dbReference>
<dbReference type="EMBL" id="JAWHQM010000002">
    <property type="protein sequence ID" value="KAK5625704.1"/>
    <property type="molecule type" value="Genomic_DNA"/>
</dbReference>